<keyword evidence="2" id="KW-0813">Transport</keyword>
<dbReference type="EMBL" id="CABPRW010000006">
    <property type="protein sequence ID" value="VVE20080.1"/>
    <property type="molecule type" value="Genomic_DNA"/>
</dbReference>
<evidence type="ECO:0000313" key="9">
    <source>
        <dbReference type="Proteomes" id="UP000382577"/>
    </source>
</evidence>
<dbReference type="FunFam" id="1.20.1250.20:FF:000018">
    <property type="entry name" value="MFS transporter permease"/>
    <property type="match status" value="1"/>
</dbReference>
<sequence>MAIQMDHISSPREATADASATRARAVEDATYRKVARRLIPLLMLCYVVAYLDRVNVGFAKLQMASDLNLSDAVYGFGAGVFFLGYFLFEIPSNLILNRVGARVWIARIMITWGLISCLTLYVTSPTGFYVMRFLLGVAEAGFFPGIIVYLTCWFPAHRRARMTSRFIVAVPLSGIIGGPLSGFILKTFDGLHGWHGWQWLFLLEGLPSILLGFLVLRCLDDRIDKAKWLTQEEKALLVRNADIDNASKTDVPLAAILADPRIWLICAMHFCFVMGMYGVGFWMPTIIKGAGAVDPWTIGLLSAIPSLAAVVVMLGVARNADLHRERRWHTAGPALCGAVGLLLAVAWTHNTTLSMLALSMATAGILTTLPLFWCFPTAILAGAGAAAGIALVNAMGNLAGFAGPYAVGWLRDVTGSATASMVMLAGFMVLGAILALCVPGKLVNR</sequence>
<dbReference type="GO" id="GO:0005886">
    <property type="term" value="C:plasma membrane"/>
    <property type="evidence" value="ECO:0007669"/>
    <property type="project" value="TreeGrafter"/>
</dbReference>
<feature type="transmembrane region" description="Helical" evidence="6">
    <location>
        <begin position="419"/>
        <end position="438"/>
    </location>
</feature>
<keyword evidence="4 6" id="KW-1133">Transmembrane helix</keyword>
<dbReference type="GO" id="GO:0022857">
    <property type="term" value="F:transmembrane transporter activity"/>
    <property type="evidence" value="ECO:0007669"/>
    <property type="project" value="InterPro"/>
</dbReference>
<feature type="transmembrane region" description="Helical" evidence="6">
    <location>
        <begin position="72"/>
        <end position="92"/>
    </location>
</feature>
<dbReference type="PANTHER" id="PTHR43791:SF36">
    <property type="entry name" value="TRANSPORTER, PUTATIVE (AFU_ORTHOLOGUE AFUA_6G08340)-RELATED"/>
    <property type="match status" value="1"/>
</dbReference>
<dbReference type="Gene3D" id="1.20.1250.20">
    <property type="entry name" value="MFS general substrate transporter like domains"/>
    <property type="match status" value="2"/>
</dbReference>
<dbReference type="Proteomes" id="UP000382577">
    <property type="component" value="Unassembled WGS sequence"/>
</dbReference>
<feature type="transmembrane region" description="Helical" evidence="6">
    <location>
        <begin position="262"/>
        <end position="283"/>
    </location>
</feature>
<feature type="transmembrane region" description="Helical" evidence="6">
    <location>
        <begin position="328"/>
        <end position="347"/>
    </location>
</feature>
<feature type="transmembrane region" description="Helical" evidence="6">
    <location>
        <begin position="385"/>
        <end position="407"/>
    </location>
</feature>
<feature type="transmembrane region" description="Helical" evidence="6">
    <location>
        <begin position="197"/>
        <end position="219"/>
    </location>
</feature>
<gene>
    <name evidence="8" type="ORF">PFI31113_03063</name>
</gene>
<dbReference type="CDD" id="cd17319">
    <property type="entry name" value="MFS_ExuT_GudP_like"/>
    <property type="match status" value="1"/>
</dbReference>
<evidence type="ECO:0000256" key="5">
    <source>
        <dbReference type="ARBA" id="ARBA00023136"/>
    </source>
</evidence>
<keyword evidence="5 6" id="KW-0472">Membrane</keyword>
<feature type="domain" description="Major facilitator superfamily (MFS) profile" evidence="7">
    <location>
        <begin position="38"/>
        <end position="443"/>
    </location>
</feature>
<comment type="subcellular location">
    <subcellularLocation>
        <location evidence="1">Membrane</location>
        <topology evidence="1">Multi-pass membrane protein</topology>
    </subcellularLocation>
</comment>
<evidence type="ECO:0000256" key="1">
    <source>
        <dbReference type="ARBA" id="ARBA00004141"/>
    </source>
</evidence>
<dbReference type="InterPro" id="IPR020846">
    <property type="entry name" value="MFS_dom"/>
</dbReference>
<feature type="transmembrane region" description="Helical" evidence="6">
    <location>
        <begin position="104"/>
        <end position="123"/>
    </location>
</feature>
<evidence type="ECO:0000256" key="6">
    <source>
        <dbReference type="SAM" id="Phobius"/>
    </source>
</evidence>
<feature type="transmembrane region" description="Helical" evidence="6">
    <location>
        <begin position="129"/>
        <end position="154"/>
    </location>
</feature>
<dbReference type="InterPro" id="IPR011701">
    <property type="entry name" value="MFS"/>
</dbReference>
<feature type="transmembrane region" description="Helical" evidence="6">
    <location>
        <begin position="34"/>
        <end position="52"/>
    </location>
</feature>
<evidence type="ECO:0000313" key="8">
    <source>
        <dbReference type="EMBL" id="VVE20080.1"/>
    </source>
</evidence>
<dbReference type="SUPFAM" id="SSF103473">
    <property type="entry name" value="MFS general substrate transporter"/>
    <property type="match status" value="1"/>
</dbReference>
<evidence type="ECO:0000256" key="2">
    <source>
        <dbReference type="ARBA" id="ARBA00022448"/>
    </source>
</evidence>
<proteinExistence type="predicted"/>
<dbReference type="InterPro" id="IPR036259">
    <property type="entry name" value="MFS_trans_sf"/>
</dbReference>
<organism evidence="8 9">
    <name type="scientific">Pandoraea fibrosis</name>
    <dbReference type="NCBI Taxonomy" id="1891094"/>
    <lineage>
        <taxon>Bacteria</taxon>
        <taxon>Pseudomonadati</taxon>
        <taxon>Pseudomonadota</taxon>
        <taxon>Betaproteobacteria</taxon>
        <taxon>Burkholderiales</taxon>
        <taxon>Burkholderiaceae</taxon>
        <taxon>Pandoraea</taxon>
    </lineage>
</organism>
<feature type="transmembrane region" description="Helical" evidence="6">
    <location>
        <begin position="295"/>
        <end position="316"/>
    </location>
</feature>
<evidence type="ECO:0000259" key="7">
    <source>
        <dbReference type="PROSITE" id="PS50850"/>
    </source>
</evidence>
<dbReference type="PANTHER" id="PTHR43791">
    <property type="entry name" value="PERMEASE-RELATED"/>
    <property type="match status" value="1"/>
</dbReference>
<keyword evidence="3 6" id="KW-0812">Transmembrane</keyword>
<accession>A0A5E4W9X0</accession>
<evidence type="ECO:0000256" key="3">
    <source>
        <dbReference type="ARBA" id="ARBA00022692"/>
    </source>
</evidence>
<dbReference type="Pfam" id="PF07690">
    <property type="entry name" value="MFS_1"/>
    <property type="match status" value="1"/>
</dbReference>
<dbReference type="AlphaFoldDB" id="A0A5E4W9X0"/>
<name>A0A5E4W9X0_9BURK</name>
<feature type="transmembrane region" description="Helical" evidence="6">
    <location>
        <begin position="353"/>
        <end position="373"/>
    </location>
</feature>
<dbReference type="PROSITE" id="PS50850">
    <property type="entry name" value="MFS"/>
    <property type="match status" value="1"/>
</dbReference>
<reference evidence="8 9" key="1">
    <citation type="submission" date="2019-08" db="EMBL/GenBank/DDBJ databases">
        <authorList>
            <person name="Peeters C."/>
        </authorList>
    </citation>
    <scope>NUCLEOTIDE SEQUENCE [LARGE SCALE GENOMIC DNA]</scope>
    <source>
        <strain evidence="8 9">LMG 31113</strain>
    </source>
</reference>
<protein>
    <submittedName>
        <fullName evidence="8">MFS transporter</fullName>
    </submittedName>
</protein>
<feature type="transmembrane region" description="Helical" evidence="6">
    <location>
        <begin position="166"/>
        <end position="185"/>
    </location>
</feature>
<evidence type="ECO:0000256" key="4">
    <source>
        <dbReference type="ARBA" id="ARBA00022989"/>
    </source>
</evidence>